<keyword evidence="2" id="KW-1185">Reference proteome</keyword>
<accession>A0ABV0W509</accession>
<name>A0ABV0W509_9TELE</name>
<sequence length="111" mass="12628">IEMRQILIYCDPYIAEMENCCELLEPKCRVKRTFIGTSPTPVTAQSALMLSQPTSQLIDRCHCLTEKEDDGLPGKLGLFEQNGEKVHKIFHLQQMIPVLLGFYLSVTSTWP</sequence>
<protein>
    <submittedName>
        <fullName evidence="1">Uncharacterized protein</fullName>
    </submittedName>
</protein>
<reference evidence="1 2" key="1">
    <citation type="submission" date="2021-06" db="EMBL/GenBank/DDBJ databases">
        <authorList>
            <person name="Palmer J.M."/>
        </authorList>
    </citation>
    <scope>NUCLEOTIDE SEQUENCE [LARGE SCALE GENOMIC DNA]</scope>
    <source>
        <strain evidence="1 2">XR_2019</strain>
        <tissue evidence="1">Muscle</tissue>
    </source>
</reference>
<evidence type="ECO:0000313" key="2">
    <source>
        <dbReference type="Proteomes" id="UP001444071"/>
    </source>
</evidence>
<dbReference type="Proteomes" id="UP001444071">
    <property type="component" value="Unassembled WGS sequence"/>
</dbReference>
<feature type="non-terminal residue" evidence="1">
    <location>
        <position position="1"/>
    </location>
</feature>
<comment type="caution">
    <text evidence="1">The sequence shown here is derived from an EMBL/GenBank/DDBJ whole genome shotgun (WGS) entry which is preliminary data.</text>
</comment>
<gene>
    <name evidence="1" type="ORF">XENORESO_009868</name>
</gene>
<dbReference type="EMBL" id="JAHRIM010023089">
    <property type="protein sequence ID" value="MEQ2263572.1"/>
    <property type="molecule type" value="Genomic_DNA"/>
</dbReference>
<evidence type="ECO:0000313" key="1">
    <source>
        <dbReference type="EMBL" id="MEQ2263572.1"/>
    </source>
</evidence>
<organism evidence="1 2">
    <name type="scientific">Xenotaenia resolanae</name>
    <dbReference type="NCBI Taxonomy" id="208358"/>
    <lineage>
        <taxon>Eukaryota</taxon>
        <taxon>Metazoa</taxon>
        <taxon>Chordata</taxon>
        <taxon>Craniata</taxon>
        <taxon>Vertebrata</taxon>
        <taxon>Euteleostomi</taxon>
        <taxon>Actinopterygii</taxon>
        <taxon>Neopterygii</taxon>
        <taxon>Teleostei</taxon>
        <taxon>Neoteleostei</taxon>
        <taxon>Acanthomorphata</taxon>
        <taxon>Ovalentaria</taxon>
        <taxon>Atherinomorphae</taxon>
        <taxon>Cyprinodontiformes</taxon>
        <taxon>Goodeidae</taxon>
        <taxon>Xenotaenia</taxon>
    </lineage>
</organism>
<proteinExistence type="predicted"/>